<feature type="region of interest" description="Disordered" evidence="3">
    <location>
        <begin position="139"/>
        <end position="180"/>
    </location>
</feature>
<dbReference type="PANTHER" id="PTHR35603">
    <property type="match status" value="1"/>
</dbReference>
<protein>
    <submittedName>
        <fullName evidence="6">Uncharacterized protein YcfJ</fullName>
    </submittedName>
</protein>
<dbReference type="RefSeq" id="WP_114469155.1">
    <property type="nucleotide sequence ID" value="NZ_QPJK01000005.1"/>
</dbReference>
<evidence type="ECO:0000256" key="2">
    <source>
        <dbReference type="ARBA" id="ARBA00023136"/>
    </source>
</evidence>
<dbReference type="GO" id="GO:0019867">
    <property type="term" value="C:outer membrane"/>
    <property type="evidence" value="ECO:0007669"/>
    <property type="project" value="InterPro"/>
</dbReference>
<evidence type="ECO:0000256" key="3">
    <source>
        <dbReference type="SAM" id="MobiDB-lite"/>
    </source>
</evidence>
<accession>A0A368XRN9</accession>
<evidence type="ECO:0000256" key="4">
    <source>
        <dbReference type="SAM" id="SignalP"/>
    </source>
</evidence>
<evidence type="ECO:0000313" key="7">
    <source>
        <dbReference type="Proteomes" id="UP000252884"/>
    </source>
</evidence>
<dbReference type="EMBL" id="QPJK01000005">
    <property type="protein sequence ID" value="RCW70189.1"/>
    <property type="molecule type" value="Genomic_DNA"/>
</dbReference>
<feature type="domain" description="Glycine zipper 2TM" evidence="5">
    <location>
        <begin position="60"/>
        <end position="94"/>
    </location>
</feature>
<evidence type="ECO:0000313" key="6">
    <source>
        <dbReference type="EMBL" id="RCW70189.1"/>
    </source>
</evidence>
<dbReference type="OrthoDB" id="8909257at2"/>
<dbReference type="InterPro" id="IPR051407">
    <property type="entry name" value="Bact_OM_lipoprot/Surf_antigen"/>
</dbReference>
<organism evidence="6 7">
    <name type="scientific">Pseudorhodoferax soli</name>
    <dbReference type="NCBI Taxonomy" id="545864"/>
    <lineage>
        <taxon>Bacteria</taxon>
        <taxon>Pseudomonadati</taxon>
        <taxon>Pseudomonadota</taxon>
        <taxon>Betaproteobacteria</taxon>
        <taxon>Burkholderiales</taxon>
        <taxon>Comamonadaceae</taxon>
    </lineage>
</organism>
<keyword evidence="2" id="KW-0472">Membrane</keyword>
<keyword evidence="4" id="KW-0732">Signal</keyword>
<feature type="chain" id="PRO_5016579125" evidence="4">
    <location>
        <begin position="23"/>
        <end position="180"/>
    </location>
</feature>
<keyword evidence="7" id="KW-1185">Reference proteome</keyword>
<feature type="signal peptide" evidence="4">
    <location>
        <begin position="1"/>
        <end position="22"/>
    </location>
</feature>
<sequence>MNKRWIRMVLAASAGAAVPAVAQEQALVLSAVPVVQQRTVAQQVCRIAQEVAPQVDTGTGALLGTVAGGVVGNRFGSGEGRALATLFGVVLGALWSERIEDRPVPQMQQVRHCTLQGVMQPQVVAYDVHYQYAGRQYSVQLPQDPGPTLSVQVTPSNSMQPGARTQQTASPSGGESNFEH</sequence>
<dbReference type="InterPro" id="IPR008816">
    <property type="entry name" value="Gly_zipper_2TM_dom"/>
</dbReference>
<evidence type="ECO:0000256" key="1">
    <source>
        <dbReference type="ARBA" id="ARBA00004370"/>
    </source>
</evidence>
<feature type="compositionally biased region" description="Polar residues" evidence="3">
    <location>
        <begin position="149"/>
        <end position="180"/>
    </location>
</feature>
<name>A0A368XRN9_9BURK</name>
<dbReference type="PANTHER" id="PTHR35603:SF2">
    <property type="entry name" value="OUTER MEMBRANE LIPOPROTEIN"/>
    <property type="match status" value="1"/>
</dbReference>
<proteinExistence type="predicted"/>
<comment type="caution">
    <text evidence="6">The sequence shown here is derived from an EMBL/GenBank/DDBJ whole genome shotgun (WGS) entry which is preliminary data.</text>
</comment>
<dbReference type="AlphaFoldDB" id="A0A368XRN9"/>
<evidence type="ECO:0000259" key="5">
    <source>
        <dbReference type="Pfam" id="PF05433"/>
    </source>
</evidence>
<dbReference type="Proteomes" id="UP000252884">
    <property type="component" value="Unassembled WGS sequence"/>
</dbReference>
<comment type="subcellular location">
    <subcellularLocation>
        <location evidence="1">Membrane</location>
    </subcellularLocation>
</comment>
<gene>
    <name evidence="6" type="ORF">DES41_105127</name>
</gene>
<dbReference type="Pfam" id="PF05433">
    <property type="entry name" value="Rick_17kDa_Anti"/>
    <property type="match status" value="1"/>
</dbReference>
<reference evidence="6 7" key="1">
    <citation type="submission" date="2018-07" db="EMBL/GenBank/DDBJ databases">
        <title>Genomic Encyclopedia of Type Strains, Phase IV (KMG-IV): sequencing the most valuable type-strain genomes for metagenomic binning, comparative biology and taxonomic classification.</title>
        <authorList>
            <person name="Goeker M."/>
        </authorList>
    </citation>
    <scope>NUCLEOTIDE SEQUENCE [LARGE SCALE GENOMIC DNA]</scope>
    <source>
        <strain evidence="6 7">DSM 21634</strain>
    </source>
</reference>